<dbReference type="Pfam" id="PF00083">
    <property type="entry name" value="Sugar_tr"/>
    <property type="match status" value="1"/>
</dbReference>
<evidence type="ECO:0000256" key="1">
    <source>
        <dbReference type="ARBA" id="ARBA00004651"/>
    </source>
</evidence>
<evidence type="ECO:0000256" key="8">
    <source>
        <dbReference type="SAM" id="MobiDB-lite"/>
    </source>
</evidence>
<name>A0A7S4EAX0_9STRA</name>
<evidence type="ECO:0000256" key="6">
    <source>
        <dbReference type="ARBA" id="ARBA00022989"/>
    </source>
</evidence>
<feature type="transmembrane region" description="Helical" evidence="9">
    <location>
        <begin position="462"/>
        <end position="479"/>
    </location>
</feature>
<evidence type="ECO:0000256" key="7">
    <source>
        <dbReference type="ARBA" id="ARBA00023136"/>
    </source>
</evidence>
<feature type="transmembrane region" description="Helical" evidence="9">
    <location>
        <begin position="429"/>
        <end position="450"/>
    </location>
</feature>
<evidence type="ECO:0000256" key="5">
    <source>
        <dbReference type="ARBA" id="ARBA00022847"/>
    </source>
</evidence>
<keyword evidence="4 9" id="KW-0812">Transmembrane</keyword>
<dbReference type="PROSITE" id="PS50850">
    <property type="entry name" value="MFS"/>
    <property type="match status" value="1"/>
</dbReference>
<organism evidence="11">
    <name type="scientific">Pelagomonas calceolata</name>
    <dbReference type="NCBI Taxonomy" id="35677"/>
    <lineage>
        <taxon>Eukaryota</taxon>
        <taxon>Sar</taxon>
        <taxon>Stramenopiles</taxon>
        <taxon>Ochrophyta</taxon>
        <taxon>Pelagophyceae</taxon>
        <taxon>Pelagomonadales</taxon>
        <taxon>Pelagomonadaceae</taxon>
        <taxon>Pelagomonas</taxon>
    </lineage>
</organism>
<evidence type="ECO:0000313" key="13">
    <source>
        <dbReference type="Proteomes" id="UP000789595"/>
    </source>
</evidence>
<dbReference type="Proteomes" id="UP000789595">
    <property type="component" value="Unassembled WGS sequence"/>
</dbReference>
<feature type="transmembrane region" description="Helical" evidence="9">
    <location>
        <begin position="190"/>
        <end position="213"/>
    </location>
</feature>
<comment type="subcellular location">
    <subcellularLocation>
        <location evidence="1">Cell membrane</location>
        <topology evidence="1">Multi-pass membrane protein</topology>
    </subcellularLocation>
</comment>
<feature type="transmembrane region" description="Helical" evidence="9">
    <location>
        <begin position="127"/>
        <end position="149"/>
    </location>
</feature>
<keyword evidence="3" id="KW-1003">Cell membrane</keyword>
<reference evidence="11" key="1">
    <citation type="submission" date="2021-01" db="EMBL/GenBank/DDBJ databases">
        <authorList>
            <person name="Corre E."/>
            <person name="Pelletier E."/>
            <person name="Niang G."/>
            <person name="Scheremetjew M."/>
            <person name="Finn R."/>
            <person name="Kale V."/>
            <person name="Holt S."/>
            <person name="Cochrane G."/>
            <person name="Meng A."/>
            <person name="Brown T."/>
            <person name="Cohen L."/>
        </authorList>
    </citation>
    <scope>NUCLEOTIDE SEQUENCE</scope>
    <source>
        <strain evidence="11">CCMP1756</strain>
    </source>
</reference>
<keyword evidence="6 9" id="KW-1133">Transmembrane helix</keyword>
<feature type="region of interest" description="Disordered" evidence="8">
    <location>
        <begin position="1"/>
        <end position="31"/>
    </location>
</feature>
<dbReference type="InterPro" id="IPR051084">
    <property type="entry name" value="H+-coupled_symporters"/>
</dbReference>
<dbReference type="InterPro" id="IPR020846">
    <property type="entry name" value="MFS_dom"/>
</dbReference>
<evidence type="ECO:0000256" key="3">
    <source>
        <dbReference type="ARBA" id="ARBA00022475"/>
    </source>
</evidence>
<dbReference type="PANTHER" id="PTHR43528:SF1">
    <property type="entry name" value="ALPHA-KETOGLUTARATE PERMEASE"/>
    <property type="match status" value="1"/>
</dbReference>
<feature type="transmembrane region" description="Helical" evidence="9">
    <location>
        <begin position="395"/>
        <end position="417"/>
    </location>
</feature>
<feature type="compositionally biased region" description="Low complexity" evidence="8">
    <location>
        <begin position="1"/>
        <end position="12"/>
    </location>
</feature>
<evidence type="ECO:0000256" key="9">
    <source>
        <dbReference type="SAM" id="Phobius"/>
    </source>
</evidence>
<keyword evidence="5" id="KW-0769">Symport</keyword>
<dbReference type="OrthoDB" id="5296287at2759"/>
<proteinExistence type="predicted"/>
<keyword evidence="13" id="KW-1185">Reference proteome</keyword>
<feature type="transmembrane region" description="Helical" evidence="9">
    <location>
        <begin position="95"/>
        <end position="115"/>
    </location>
</feature>
<evidence type="ECO:0000313" key="12">
    <source>
        <dbReference type="EMBL" id="CAH0367264.1"/>
    </source>
</evidence>
<dbReference type="Gene3D" id="1.20.1250.20">
    <property type="entry name" value="MFS general substrate transporter like domains"/>
    <property type="match status" value="1"/>
</dbReference>
<reference evidence="12" key="2">
    <citation type="submission" date="2021-11" db="EMBL/GenBank/DDBJ databases">
        <authorList>
            <consortium name="Genoscope - CEA"/>
            <person name="William W."/>
        </authorList>
    </citation>
    <scope>NUCLEOTIDE SEQUENCE</scope>
</reference>
<feature type="transmembrane region" description="Helical" evidence="9">
    <location>
        <begin position="331"/>
        <end position="351"/>
    </location>
</feature>
<accession>A0A7S4EAX0</accession>
<dbReference type="InterPro" id="IPR005828">
    <property type="entry name" value="MFS_sugar_transport-like"/>
</dbReference>
<feature type="transmembrane region" description="Helical" evidence="9">
    <location>
        <begin position="300"/>
        <end position="325"/>
    </location>
</feature>
<evidence type="ECO:0000313" key="11">
    <source>
        <dbReference type="EMBL" id="CAE0701875.1"/>
    </source>
</evidence>
<evidence type="ECO:0000256" key="2">
    <source>
        <dbReference type="ARBA" id="ARBA00022448"/>
    </source>
</evidence>
<sequence>MPTLVPASPSSIDVDDDDSDAPPSPPRRRHQLDLQSTGEIAAPTTRRDVWVVAATTVGNALEWYDFALFGFLAPELATKFFPPKKHLNSALLETFLVFGAAFLVRPVGGLAMGAFSDRHGRKRALQLSVIAMSGATASIGLLPTYAVAGSLATCLLVLCRLVQGLSVAGQLTGALVYLVESAPPGHEHLFGSLAFASGNAGTMLGGVAVAFVQTRAGQDAFAGHGWRYPFLLSAFLGWGGYYVQSYAEESPEYLAVVEGPQQTEDGPRRSQLELQRTGEIPGRDEAVDAVEAVKRSGPKVAALAAACILSPAAFYAFFVFAPAFYPLPQATLLATRCLLLSVLAMPLAGAAIDARRATHGDDVAADTAAAAALALGVASPAIFACLASKNAHAAALGLAVAAFVHSAFNAALAGWLVRAFDPRARGAVLGLAWNVAAALVGGTAPAFAVLLIEVTGSDVAPGFYISVLAMLAVGGIRALPRAPPVTNAVEARYTDAAAAAPPSSVVV</sequence>
<protein>
    <recommendedName>
        <fullName evidence="10">Major facilitator superfamily (MFS) profile domain-containing protein</fullName>
    </recommendedName>
</protein>
<evidence type="ECO:0000256" key="4">
    <source>
        <dbReference type="ARBA" id="ARBA00022692"/>
    </source>
</evidence>
<keyword evidence="2" id="KW-0813">Transport</keyword>
<dbReference type="InterPro" id="IPR036259">
    <property type="entry name" value="MFS_trans_sf"/>
</dbReference>
<dbReference type="EMBL" id="HBIW01020140">
    <property type="protein sequence ID" value="CAE0701875.1"/>
    <property type="molecule type" value="Transcribed_RNA"/>
</dbReference>
<dbReference type="EMBL" id="CAKKNE010000002">
    <property type="protein sequence ID" value="CAH0367264.1"/>
    <property type="molecule type" value="Genomic_DNA"/>
</dbReference>
<gene>
    <name evidence="11" type="ORF">PCAL00307_LOCUS17311</name>
    <name evidence="12" type="ORF">PECAL_2P02780</name>
</gene>
<evidence type="ECO:0000259" key="10">
    <source>
        <dbReference type="PROSITE" id="PS50850"/>
    </source>
</evidence>
<dbReference type="PANTHER" id="PTHR43528">
    <property type="entry name" value="ALPHA-KETOGLUTARATE PERMEASE"/>
    <property type="match status" value="1"/>
</dbReference>
<feature type="domain" description="Major facilitator superfamily (MFS) profile" evidence="10">
    <location>
        <begin position="51"/>
        <end position="486"/>
    </location>
</feature>
<feature type="transmembrane region" description="Helical" evidence="9">
    <location>
        <begin position="363"/>
        <end position="383"/>
    </location>
</feature>
<dbReference type="GO" id="GO:0005886">
    <property type="term" value="C:plasma membrane"/>
    <property type="evidence" value="ECO:0007669"/>
    <property type="project" value="UniProtKB-SubCell"/>
</dbReference>
<keyword evidence="7 9" id="KW-0472">Membrane</keyword>
<dbReference type="AlphaFoldDB" id="A0A7S4EAX0"/>
<dbReference type="GO" id="GO:0015293">
    <property type="term" value="F:symporter activity"/>
    <property type="evidence" value="ECO:0007669"/>
    <property type="project" value="UniProtKB-KW"/>
</dbReference>
<dbReference type="SUPFAM" id="SSF103473">
    <property type="entry name" value="MFS general substrate transporter"/>
    <property type="match status" value="1"/>
</dbReference>